<dbReference type="GeneID" id="19462534"/>
<dbReference type="RefSeq" id="XP_008081923.1">
    <property type="nucleotide sequence ID" value="XM_008083732.1"/>
</dbReference>
<keyword evidence="4" id="KW-0732">Signal</keyword>
<dbReference type="FunFam" id="2.70.98.10:FF:000014">
    <property type="entry name" value="Aldose 1-epimerase, putative"/>
    <property type="match status" value="1"/>
</dbReference>
<evidence type="ECO:0000256" key="2">
    <source>
        <dbReference type="ARBA" id="ARBA00023235"/>
    </source>
</evidence>
<dbReference type="GO" id="GO:0033499">
    <property type="term" value="P:galactose catabolic process via UDP-galactose, Leloir pathway"/>
    <property type="evidence" value="ECO:0007669"/>
    <property type="project" value="TreeGrafter"/>
</dbReference>
<reference evidence="5 6" key="1">
    <citation type="journal article" date="2013" name="BMC Genomics">
        <title>Genomics-driven discovery of the pneumocandin biosynthetic gene cluster in the fungus Glarea lozoyensis.</title>
        <authorList>
            <person name="Chen L."/>
            <person name="Yue Q."/>
            <person name="Zhang X."/>
            <person name="Xiang M."/>
            <person name="Wang C."/>
            <person name="Li S."/>
            <person name="Che Y."/>
            <person name="Ortiz-Lopez F.J."/>
            <person name="Bills G.F."/>
            <person name="Liu X."/>
            <person name="An Z."/>
        </authorList>
    </citation>
    <scope>NUCLEOTIDE SEQUENCE [LARGE SCALE GENOMIC DNA]</scope>
    <source>
        <strain evidence="6">ATCC 20868 / MF5171</strain>
    </source>
</reference>
<keyword evidence="6" id="KW-1185">Reference proteome</keyword>
<dbReference type="AlphaFoldDB" id="S3CVS1"/>
<evidence type="ECO:0000256" key="3">
    <source>
        <dbReference type="ARBA" id="ARBA00023277"/>
    </source>
</evidence>
<evidence type="ECO:0000256" key="1">
    <source>
        <dbReference type="ARBA" id="ARBA00006206"/>
    </source>
</evidence>
<evidence type="ECO:0000256" key="4">
    <source>
        <dbReference type="SAM" id="SignalP"/>
    </source>
</evidence>
<dbReference type="PANTHER" id="PTHR10091:SF6">
    <property type="entry name" value="1-EPIMERASE, PUTATIVE (AFU_ORTHOLOGUE AFUA_3G13240)-RELATED"/>
    <property type="match status" value="1"/>
</dbReference>
<dbReference type="GO" id="GO:0030246">
    <property type="term" value="F:carbohydrate binding"/>
    <property type="evidence" value="ECO:0007669"/>
    <property type="project" value="InterPro"/>
</dbReference>
<dbReference type="InterPro" id="IPR011013">
    <property type="entry name" value="Gal_mutarotase_sf_dom"/>
</dbReference>
<dbReference type="InterPro" id="IPR014718">
    <property type="entry name" value="GH-type_carb-bd"/>
</dbReference>
<name>S3CVS1_GLAL2</name>
<dbReference type="HOGENOM" id="CLU_031753_0_1_1"/>
<dbReference type="PANTHER" id="PTHR10091">
    <property type="entry name" value="ALDOSE-1-EPIMERASE"/>
    <property type="match status" value="1"/>
</dbReference>
<sequence length="426" mass="46263">MFRAVAVIALLASSTFALPQSPGQAYTGTAGNTTVAGDSSGPDSNGKYVIEGEGIRAYFIAYGASISNLFLNDTSGIERDVVAGFDNASYYEVDRQHPHFGGVPGRYANRIKNSSFVIDGETYNITPNENPTPDNPQGLDTLHGGPDGWDWRNWTVVAHTKDSITFSLTDPDGKEGFPGEVVSYVTYTLGNMTWDMRMVALATTKVTPIMLSSHTYWNLDGFANNETATALNHSLWLPYGGQRIDTDPILIPTGDILANQPGSLNDFYTTPKQIGANFSNPDLLGNCGNNCTGYDTCYLTNRIAPYDWTAGETPVARLRSAWSGIQVDVFTDQDAFQIYSCGGQNGSMALKSTQGLHGVEDRPRTIQQYGCVVMEVEDWIDAINQPAWGRQEKQIFGPGDEPYVLRASYRFSTNETAVGLLGVGSG</sequence>
<dbReference type="Pfam" id="PF01263">
    <property type="entry name" value="Aldose_epim"/>
    <property type="match status" value="1"/>
</dbReference>
<gene>
    <name evidence="5" type="ORF">GLAREA_03479</name>
</gene>
<dbReference type="Proteomes" id="UP000016922">
    <property type="component" value="Unassembled WGS sequence"/>
</dbReference>
<comment type="similarity">
    <text evidence="1">Belongs to the aldose epimerase family.</text>
</comment>
<dbReference type="KEGG" id="glz:GLAREA_03479"/>
<evidence type="ECO:0000313" key="5">
    <source>
        <dbReference type="EMBL" id="EPE30512.1"/>
    </source>
</evidence>
<evidence type="ECO:0000313" key="6">
    <source>
        <dbReference type="Proteomes" id="UP000016922"/>
    </source>
</evidence>
<dbReference type="STRING" id="1116229.S3CVS1"/>
<dbReference type="GO" id="GO:0004034">
    <property type="term" value="F:aldose 1-epimerase activity"/>
    <property type="evidence" value="ECO:0007669"/>
    <property type="project" value="TreeGrafter"/>
</dbReference>
<dbReference type="GO" id="GO:0006006">
    <property type="term" value="P:glucose metabolic process"/>
    <property type="evidence" value="ECO:0007669"/>
    <property type="project" value="TreeGrafter"/>
</dbReference>
<keyword evidence="3" id="KW-0119">Carbohydrate metabolism</keyword>
<dbReference type="eggNOG" id="KOG1604">
    <property type="taxonomic scope" value="Eukaryota"/>
</dbReference>
<dbReference type="OrthoDB" id="274691at2759"/>
<protein>
    <submittedName>
        <fullName evidence="5">Galactose mutarotase-like protein</fullName>
    </submittedName>
</protein>
<proteinExistence type="inferred from homology"/>
<dbReference type="CDD" id="cd09019">
    <property type="entry name" value="galactose_mutarotase_like"/>
    <property type="match status" value="1"/>
</dbReference>
<dbReference type="SUPFAM" id="SSF74650">
    <property type="entry name" value="Galactose mutarotase-like"/>
    <property type="match status" value="1"/>
</dbReference>
<keyword evidence="2" id="KW-0413">Isomerase</keyword>
<feature type="signal peptide" evidence="4">
    <location>
        <begin position="1"/>
        <end position="17"/>
    </location>
</feature>
<dbReference type="EMBL" id="KE145363">
    <property type="protein sequence ID" value="EPE30512.1"/>
    <property type="molecule type" value="Genomic_DNA"/>
</dbReference>
<organism evidence="5 6">
    <name type="scientific">Glarea lozoyensis (strain ATCC 20868 / MF5171)</name>
    <dbReference type="NCBI Taxonomy" id="1116229"/>
    <lineage>
        <taxon>Eukaryota</taxon>
        <taxon>Fungi</taxon>
        <taxon>Dikarya</taxon>
        <taxon>Ascomycota</taxon>
        <taxon>Pezizomycotina</taxon>
        <taxon>Leotiomycetes</taxon>
        <taxon>Helotiales</taxon>
        <taxon>Helotiaceae</taxon>
        <taxon>Glarea</taxon>
    </lineage>
</organism>
<dbReference type="OMA" id="VWDVEPF"/>
<dbReference type="InterPro" id="IPR008183">
    <property type="entry name" value="Aldose_1/G6P_1-epimerase"/>
</dbReference>
<dbReference type="Gene3D" id="2.70.98.10">
    <property type="match status" value="1"/>
</dbReference>
<dbReference type="InterPro" id="IPR047215">
    <property type="entry name" value="Galactose_mutarotase-like"/>
</dbReference>
<feature type="chain" id="PRO_5004507804" evidence="4">
    <location>
        <begin position="18"/>
        <end position="426"/>
    </location>
</feature>
<accession>S3CVS1</accession>